<keyword evidence="3" id="KW-1185">Reference proteome</keyword>
<dbReference type="Proteomes" id="UP000028924">
    <property type="component" value="Unassembled WGS sequence"/>
</dbReference>
<feature type="domain" description="PsbP C-terminal" evidence="1">
    <location>
        <begin position="1"/>
        <end position="179"/>
    </location>
</feature>
<dbReference type="GO" id="GO:0005509">
    <property type="term" value="F:calcium ion binding"/>
    <property type="evidence" value="ECO:0007669"/>
    <property type="project" value="InterPro"/>
</dbReference>
<dbReference type="RefSeq" id="XP_011396363.1">
    <property type="nucleotide sequence ID" value="XM_011398061.1"/>
</dbReference>
<accession>A0A087SCN6</accession>
<dbReference type="InterPro" id="IPR002683">
    <property type="entry name" value="PsbP_C"/>
</dbReference>
<evidence type="ECO:0000313" key="3">
    <source>
        <dbReference type="Proteomes" id="UP000028924"/>
    </source>
</evidence>
<feature type="non-terminal residue" evidence="2">
    <location>
        <position position="1"/>
    </location>
</feature>
<dbReference type="SUPFAM" id="SSF55724">
    <property type="entry name" value="Mog1p/PsbP-like"/>
    <property type="match status" value="1"/>
</dbReference>
<dbReference type="Pfam" id="PF01789">
    <property type="entry name" value="PsbP"/>
    <property type="match status" value="1"/>
</dbReference>
<dbReference type="PANTHER" id="PTHR31407:SF15">
    <property type="entry name" value="PSBP DOMAIN-CONTAINING PROTEIN 1, CHLOROPLASTIC"/>
    <property type="match status" value="1"/>
</dbReference>
<proteinExistence type="predicted"/>
<dbReference type="OrthoDB" id="2020255at2759"/>
<dbReference type="GO" id="GO:0015979">
    <property type="term" value="P:photosynthesis"/>
    <property type="evidence" value="ECO:0007669"/>
    <property type="project" value="InterPro"/>
</dbReference>
<dbReference type="GO" id="GO:0009654">
    <property type="term" value="C:photosystem II oxygen evolving complex"/>
    <property type="evidence" value="ECO:0007669"/>
    <property type="project" value="InterPro"/>
</dbReference>
<dbReference type="Gene3D" id="3.40.1000.10">
    <property type="entry name" value="Mog1/PsbP, alpha/beta/alpha sandwich"/>
    <property type="match status" value="1"/>
</dbReference>
<sequence>GFKRHQDILDGYNFLVPTPWQFVTTSGNDVFYRNPYDVEQTLFVDVSSPTSTKFTAVTDLKSPQDAAEGLLSQFKKEYMSTRLGVKRKAEITSATERTADDGRIYYDIRLRARSYASRNQLAVSQREIDAGTELEWDRQYLTVLGTANGRLYSMRLQAPMSAVEGPGGETLQKVADSFRCTTVES</sequence>
<gene>
    <name evidence="2" type="ORF">F751_4372</name>
</gene>
<organism evidence="2 3">
    <name type="scientific">Auxenochlorella protothecoides</name>
    <name type="common">Green microalga</name>
    <name type="synonym">Chlorella protothecoides</name>
    <dbReference type="NCBI Taxonomy" id="3075"/>
    <lineage>
        <taxon>Eukaryota</taxon>
        <taxon>Viridiplantae</taxon>
        <taxon>Chlorophyta</taxon>
        <taxon>core chlorophytes</taxon>
        <taxon>Trebouxiophyceae</taxon>
        <taxon>Chlorellales</taxon>
        <taxon>Chlorellaceae</taxon>
        <taxon>Auxenochlorella</taxon>
    </lineage>
</organism>
<dbReference type="EMBL" id="KL662094">
    <property type="protein sequence ID" value="KFM23490.1"/>
    <property type="molecule type" value="Genomic_DNA"/>
</dbReference>
<protein>
    <submittedName>
        <fullName evidence="2">PsbP domain-containing protein 1, chloroplastic</fullName>
    </submittedName>
</protein>
<reference evidence="2 3" key="1">
    <citation type="journal article" date="2014" name="BMC Genomics">
        <title>Oil accumulation mechanisms of the oleaginous microalga Chlorella protothecoides revealed through its genome, transcriptomes, and proteomes.</title>
        <authorList>
            <person name="Gao C."/>
            <person name="Wang Y."/>
            <person name="Shen Y."/>
            <person name="Yan D."/>
            <person name="He X."/>
            <person name="Dai J."/>
            <person name="Wu Q."/>
        </authorList>
    </citation>
    <scope>NUCLEOTIDE SEQUENCE [LARGE SCALE GENOMIC DNA]</scope>
    <source>
        <strain evidence="2 3">0710</strain>
    </source>
</reference>
<dbReference type="GeneID" id="23615763"/>
<dbReference type="InterPro" id="IPR016123">
    <property type="entry name" value="Mog1/PsbP_a/b/a-sand"/>
</dbReference>
<evidence type="ECO:0000313" key="2">
    <source>
        <dbReference type="EMBL" id="KFM23490.1"/>
    </source>
</evidence>
<dbReference type="PANTHER" id="PTHR31407">
    <property type="match status" value="1"/>
</dbReference>
<dbReference type="AlphaFoldDB" id="A0A087SCN6"/>
<evidence type="ECO:0000259" key="1">
    <source>
        <dbReference type="Pfam" id="PF01789"/>
    </source>
</evidence>
<name>A0A087SCN6_AUXPR</name>
<dbReference type="KEGG" id="apro:F751_4372"/>
<dbReference type="eggNOG" id="ENOG502QU0F">
    <property type="taxonomic scope" value="Eukaryota"/>
</dbReference>
<dbReference type="STRING" id="3075.A0A087SCN6"/>
<dbReference type="GO" id="GO:0019898">
    <property type="term" value="C:extrinsic component of membrane"/>
    <property type="evidence" value="ECO:0007669"/>
    <property type="project" value="InterPro"/>
</dbReference>